<feature type="transmembrane region" description="Helical" evidence="1">
    <location>
        <begin position="211"/>
        <end position="233"/>
    </location>
</feature>
<reference evidence="3" key="1">
    <citation type="submission" date="2016-07" db="EMBL/GenBank/DDBJ databases">
        <authorList>
            <person name="Florea S."/>
            <person name="Webb J.S."/>
            <person name="Jaromczyk J."/>
            <person name="Schardl C.L."/>
        </authorList>
    </citation>
    <scope>NUCLEOTIDE SEQUENCE [LARGE SCALE GENOMIC DNA]</scope>
    <source>
        <strain evidence="3">CC-VM-7</strain>
    </source>
</reference>
<evidence type="ECO:0000256" key="1">
    <source>
        <dbReference type="SAM" id="Phobius"/>
    </source>
</evidence>
<comment type="caution">
    <text evidence="2">The sequence shown here is derived from an EMBL/GenBank/DDBJ whole genome shotgun (WGS) entry which is preliminary data.</text>
</comment>
<dbReference type="EMBL" id="MAYG01000001">
    <property type="protein sequence ID" value="OCA73117.1"/>
    <property type="molecule type" value="Genomic_DNA"/>
</dbReference>
<accession>A0A1B8ZNH7</accession>
<dbReference type="RefSeq" id="WP_065397129.1">
    <property type="nucleotide sequence ID" value="NZ_MAYG01000001.1"/>
</dbReference>
<dbReference type="AlphaFoldDB" id="A0A1B8ZNH7"/>
<feature type="transmembrane region" description="Helical" evidence="1">
    <location>
        <begin position="25"/>
        <end position="48"/>
    </location>
</feature>
<dbReference type="OrthoDB" id="1247351at2"/>
<protein>
    <submittedName>
        <fullName evidence="2">Uncharacterized protein</fullName>
    </submittedName>
</protein>
<evidence type="ECO:0000313" key="3">
    <source>
        <dbReference type="Proteomes" id="UP000093432"/>
    </source>
</evidence>
<gene>
    <name evidence="2" type="ORF">BBI00_01625</name>
</gene>
<organism evidence="2 3">
    <name type="scientific">Chryseobacterium arthrosphaerae</name>
    <dbReference type="NCBI Taxonomy" id="651561"/>
    <lineage>
        <taxon>Bacteria</taxon>
        <taxon>Pseudomonadati</taxon>
        <taxon>Bacteroidota</taxon>
        <taxon>Flavobacteriia</taxon>
        <taxon>Flavobacteriales</taxon>
        <taxon>Weeksellaceae</taxon>
        <taxon>Chryseobacterium group</taxon>
        <taxon>Chryseobacterium</taxon>
    </lineage>
</organism>
<keyword evidence="1" id="KW-1133">Transmembrane helix</keyword>
<feature type="transmembrane region" description="Helical" evidence="1">
    <location>
        <begin position="60"/>
        <end position="82"/>
    </location>
</feature>
<keyword evidence="1" id="KW-0472">Membrane</keyword>
<dbReference type="STRING" id="651561.BBI00_01625"/>
<dbReference type="Proteomes" id="UP000093432">
    <property type="component" value="Unassembled WGS sequence"/>
</dbReference>
<proteinExistence type="predicted"/>
<evidence type="ECO:0000313" key="2">
    <source>
        <dbReference type="EMBL" id="OCA73117.1"/>
    </source>
</evidence>
<sequence length="234" mass="26450">MNTTQSNTKFSFPTVESKISRFSTIVLNLTLFGLLFSLFVLFVLGPVYGIYKRGWDQMLYPALVCWGISLLILVPAVNFYIVQRKKIACKIIVDDRGLLFYNAKNEMTDQILYEELQVSDQNFDVYTVTPVGGSIVPLLEITVKPDKKVKAARRIDMNLSLRVVKNKFTLYAHFLHGISVFRPDLTIDPMVLRSFSIDPNTWEVNKKGTSLGGWLLILAAFIICAVITGIAFLL</sequence>
<keyword evidence="1" id="KW-0812">Transmembrane</keyword>
<name>A0A1B8ZNH7_9FLAO</name>